<dbReference type="InParanoid" id="D8UIU1"/>
<protein>
    <submittedName>
        <fullName evidence="1">Uncharacterized protein</fullName>
    </submittedName>
</protein>
<keyword evidence="2" id="KW-1185">Reference proteome</keyword>
<dbReference type="RefSeq" id="XP_002958572.1">
    <property type="nucleotide sequence ID" value="XM_002958526.1"/>
</dbReference>
<dbReference type="Proteomes" id="UP000001058">
    <property type="component" value="Unassembled WGS sequence"/>
</dbReference>
<evidence type="ECO:0000313" key="2">
    <source>
        <dbReference type="Proteomes" id="UP000001058"/>
    </source>
</evidence>
<name>D8UIU1_VOLCA</name>
<accession>D8UIU1</accession>
<reference evidence="1 2" key="1">
    <citation type="journal article" date="2010" name="Science">
        <title>Genomic analysis of organismal complexity in the multicellular green alga Volvox carteri.</title>
        <authorList>
            <person name="Prochnik S.E."/>
            <person name="Umen J."/>
            <person name="Nedelcu A.M."/>
            <person name="Hallmann A."/>
            <person name="Miller S.M."/>
            <person name="Nishii I."/>
            <person name="Ferris P."/>
            <person name="Kuo A."/>
            <person name="Mitros T."/>
            <person name="Fritz-Laylin L.K."/>
            <person name="Hellsten U."/>
            <person name="Chapman J."/>
            <person name="Simakov O."/>
            <person name="Rensing S.A."/>
            <person name="Terry A."/>
            <person name="Pangilinan J."/>
            <person name="Kapitonov V."/>
            <person name="Jurka J."/>
            <person name="Salamov A."/>
            <person name="Shapiro H."/>
            <person name="Schmutz J."/>
            <person name="Grimwood J."/>
            <person name="Lindquist E."/>
            <person name="Lucas S."/>
            <person name="Grigoriev I.V."/>
            <person name="Schmitt R."/>
            <person name="Kirk D."/>
            <person name="Rokhsar D.S."/>
        </authorList>
    </citation>
    <scope>NUCLEOTIDE SEQUENCE [LARGE SCALE GENOMIC DNA]</scope>
    <source>
        <strain evidence="2">f. Nagariensis / Eve</strain>
    </source>
</reference>
<gene>
    <name evidence="1" type="ORF">VOLCADRAFT_99861</name>
</gene>
<dbReference type="KEGG" id="vcn:VOLCADRAFT_99861"/>
<organism evidence="2">
    <name type="scientific">Volvox carteri f. nagariensis</name>
    <dbReference type="NCBI Taxonomy" id="3068"/>
    <lineage>
        <taxon>Eukaryota</taxon>
        <taxon>Viridiplantae</taxon>
        <taxon>Chlorophyta</taxon>
        <taxon>core chlorophytes</taxon>
        <taxon>Chlorophyceae</taxon>
        <taxon>CS clade</taxon>
        <taxon>Chlamydomonadales</taxon>
        <taxon>Volvocaceae</taxon>
        <taxon>Volvox</taxon>
    </lineage>
</organism>
<dbReference type="EMBL" id="GL378418">
    <property type="protein sequence ID" value="EFJ40368.1"/>
    <property type="molecule type" value="Genomic_DNA"/>
</dbReference>
<evidence type="ECO:0000313" key="1">
    <source>
        <dbReference type="EMBL" id="EFJ40368.1"/>
    </source>
</evidence>
<sequence>MSLGHLNDHLGGPNMASSEIPGFTLHRRVVSACNRCRVQVYRRRDALIHLRTRHSRCVRDYSGANAGDECAGKSLSAGTDEPVHDEAAGDLGDENLPGDCNWDVQGSQSTAVKMGSHMLEGHRWGRTCCEDGSGFRRPDVEDSPMDILHFMAQYAAWEAVQNLLKIALWKELLLANLAVMRMMYRSKPPYQLIGGLTASNFLGGAVSRAHYQLLTIVVNVA</sequence>
<dbReference type="GeneID" id="9628031"/>
<dbReference type="AlphaFoldDB" id="D8UIU1"/>
<proteinExistence type="predicted"/>